<reference evidence="7" key="1">
    <citation type="journal article" date="2014" name="Gene">
        <title>Genome-guided analysis of transformation efficiency and carbon dioxide assimilation by Moorella thermoacetica Y72.</title>
        <authorList>
            <person name="Tsukahara K."/>
            <person name="Kita A."/>
            <person name="Nakashimada Y."/>
            <person name="Hoshino T."/>
            <person name="Murakami K."/>
        </authorList>
    </citation>
    <scope>NUCLEOTIDE SEQUENCE [LARGE SCALE GENOMIC DNA]</scope>
    <source>
        <strain evidence="7">Y72</strain>
    </source>
</reference>
<keyword evidence="5" id="KW-0067">ATP-binding</keyword>
<keyword evidence="2" id="KW-0808">Transferase</keyword>
<accession>A0A0S6UH84</accession>
<feature type="domain" description="Carbohydrate kinase PfkB" evidence="6">
    <location>
        <begin position="1"/>
        <end position="297"/>
    </location>
</feature>
<gene>
    <name evidence="7" type="ORF">MTY_1686</name>
</gene>
<evidence type="ECO:0000256" key="5">
    <source>
        <dbReference type="ARBA" id="ARBA00022840"/>
    </source>
</evidence>
<evidence type="ECO:0000256" key="1">
    <source>
        <dbReference type="ARBA" id="ARBA00010688"/>
    </source>
</evidence>
<dbReference type="GO" id="GO:0016301">
    <property type="term" value="F:kinase activity"/>
    <property type="evidence" value="ECO:0007669"/>
    <property type="project" value="UniProtKB-KW"/>
</dbReference>
<dbReference type="PROSITE" id="PS00584">
    <property type="entry name" value="PFKB_KINASES_2"/>
    <property type="match status" value="1"/>
</dbReference>
<dbReference type="SUPFAM" id="SSF53613">
    <property type="entry name" value="Ribokinase-like"/>
    <property type="match status" value="1"/>
</dbReference>
<keyword evidence="3" id="KW-0547">Nucleotide-binding</keyword>
<dbReference type="PANTHER" id="PTHR43085">
    <property type="entry name" value="HEXOKINASE FAMILY MEMBER"/>
    <property type="match status" value="1"/>
</dbReference>
<evidence type="ECO:0000256" key="3">
    <source>
        <dbReference type="ARBA" id="ARBA00022741"/>
    </source>
</evidence>
<dbReference type="InterPro" id="IPR029056">
    <property type="entry name" value="Ribokinase-like"/>
</dbReference>
<dbReference type="Gene3D" id="3.40.1190.20">
    <property type="match status" value="1"/>
</dbReference>
<keyword evidence="4 7" id="KW-0418">Kinase</keyword>
<name>A0A0S6UH84_NEOTH</name>
<protein>
    <submittedName>
        <fullName evidence="7">Sugar kinases, ribokinase family</fullName>
    </submittedName>
</protein>
<proteinExistence type="inferred from homology"/>
<dbReference type="Pfam" id="PF00294">
    <property type="entry name" value="PfkB"/>
    <property type="match status" value="1"/>
</dbReference>
<dbReference type="Proteomes" id="UP000063718">
    <property type="component" value="Unassembled WGS sequence"/>
</dbReference>
<organism evidence="7">
    <name type="scientific">Moorella thermoacetica Y72</name>
    <dbReference type="NCBI Taxonomy" id="1325331"/>
    <lineage>
        <taxon>Bacteria</taxon>
        <taxon>Bacillati</taxon>
        <taxon>Bacillota</taxon>
        <taxon>Clostridia</taxon>
        <taxon>Neomoorellales</taxon>
        <taxon>Neomoorellaceae</taxon>
        <taxon>Neomoorella</taxon>
    </lineage>
</organism>
<evidence type="ECO:0000313" key="7">
    <source>
        <dbReference type="EMBL" id="GAF26347.1"/>
    </source>
</evidence>
<evidence type="ECO:0000259" key="6">
    <source>
        <dbReference type="Pfam" id="PF00294"/>
    </source>
</evidence>
<dbReference type="EMBL" id="DF238840">
    <property type="protein sequence ID" value="GAF26347.1"/>
    <property type="molecule type" value="Genomic_DNA"/>
</dbReference>
<dbReference type="GO" id="GO:0005524">
    <property type="term" value="F:ATP binding"/>
    <property type="evidence" value="ECO:0007669"/>
    <property type="project" value="UniProtKB-KW"/>
</dbReference>
<dbReference type="CDD" id="cd01166">
    <property type="entry name" value="KdgK"/>
    <property type="match status" value="1"/>
</dbReference>
<evidence type="ECO:0000256" key="2">
    <source>
        <dbReference type="ARBA" id="ARBA00022679"/>
    </source>
</evidence>
<dbReference type="InterPro" id="IPR050306">
    <property type="entry name" value="PfkB_Carbo_kinase"/>
</dbReference>
<sequence length="317" mass="33937">MAKVVTIGEILVEIMTKYTGQEFTAPGELLGPYPSGAPAIFIDQVARMGVEAGIIARVGDDDFGLLNLTRLRDDGVDTSHIYMTKGYTTGTAFVTYYASGERKFIFHFPHAAAGQLGPADVDENYIKTAGYLHVVGCSLTASASLRQAIWKAVKIAKENKVKVSFDPNLRPELLNEQEIKNVYDEILDAADIILAGKSEVIALSGEGDLVKGIARLKEKDGTMLVLKDGARGASLYYGEECYHVPPVKVQEVDPTGAGDCFDGAFIAALACGKGLKEALQIANVAGALSVTRKGPMEGAAFKEDILALYSRHNSSKV</sequence>
<dbReference type="InterPro" id="IPR011611">
    <property type="entry name" value="PfkB_dom"/>
</dbReference>
<dbReference type="InterPro" id="IPR002173">
    <property type="entry name" value="Carboh/pur_kinase_PfkB_CS"/>
</dbReference>
<dbReference type="AlphaFoldDB" id="A0A0S6UH84"/>
<evidence type="ECO:0000256" key="4">
    <source>
        <dbReference type="ARBA" id="ARBA00022777"/>
    </source>
</evidence>
<comment type="similarity">
    <text evidence="1">Belongs to the carbohydrate kinase PfkB family.</text>
</comment>
<dbReference type="RefSeq" id="WP_025774053.1">
    <property type="nucleotide sequence ID" value="NZ_DF238840.1"/>
</dbReference>
<dbReference type="PANTHER" id="PTHR43085:SF1">
    <property type="entry name" value="PSEUDOURIDINE KINASE-RELATED"/>
    <property type="match status" value="1"/>
</dbReference>